<dbReference type="AlphaFoldDB" id="A0AAV7M907"/>
<evidence type="ECO:0000256" key="1">
    <source>
        <dbReference type="SAM" id="MobiDB-lite"/>
    </source>
</evidence>
<feature type="region of interest" description="Disordered" evidence="1">
    <location>
        <begin position="58"/>
        <end position="87"/>
    </location>
</feature>
<sequence length="87" mass="10446">MEDNVSGRDEELEYLQQEVIRIKEQHVDLQAHTEDLKNRWCWRHLRTSRIYWKQPEISEANSQAPVQKGGRNRRKGSCRTMDTDHIL</sequence>
<dbReference type="Proteomes" id="UP001066276">
    <property type="component" value="Chromosome 10"/>
</dbReference>
<proteinExistence type="predicted"/>
<organism evidence="2 3">
    <name type="scientific">Pleurodeles waltl</name>
    <name type="common">Iberian ribbed newt</name>
    <dbReference type="NCBI Taxonomy" id="8319"/>
    <lineage>
        <taxon>Eukaryota</taxon>
        <taxon>Metazoa</taxon>
        <taxon>Chordata</taxon>
        <taxon>Craniata</taxon>
        <taxon>Vertebrata</taxon>
        <taxon>Euteleostomi</taxon>
        <taxon>Amphibia</taxon>
        <taxon>Batrachia</taxon>
        <taxon>Caudata</taxon>
        <taxon>Salamandroidea</taxon>
        <taxon>Salamandridae</taxon>
        <taxon>Pleurodelinae</taxon>
        <taxon>Pleurodeles</taxon>
    </lineage>
</organism>
<keyword evidence="3" id="KW-1185">Reference proteome</keyword>
<protein>
    <submittedName>
        <fullName evidence="2">Uncharacterized protein</fullName>
    </submittedName>
</protein>
<accession>A0AAV7M907</accession>
<dbReference type="EMBL" id="JANPWB010000014">
    <property type="protein sequence ID" value="KAJ1100012.1"/>
    <property type="molecule type" value="Genomic_DNA"/>
</dbReference>
<evidence type="ECO:0000313" key="3">
    <source>
        <dbReference type="Proteomes" id="UP001066276"/>
    </source>
</evidence>
<name>A0AAV7M907_PLEWA</name>
<reference evidence="2" key="1">
    <citation type="journal article" date="2022" name="bioRxiv">
        <title>Sequencing and chromosome-scale assembly of the giantPleurodeles waltlgenome.</title>
        <authorList>
            <person name="Brown T."/>
            <person name="Elewa A."/>
            <person name="Iarovenko S."/>
            <person name="Subramanian E."/>
            <person name="Araus A.J."/>
            <person name="Petzold A."/>
            <person name="Susuki M."/>
            <person name="Suzuki K.-i.T."/>
            <person name="Hayashi T."/>
            <person name="Toyoda A."/>
            <person name="Oliveira C."/>
            <person name="Osipova E."/>
            <person name="Leigh N.D."/>
            <person name="Simon A."/>
            <person name="Yun M.H."/>
        </authorList>
    </citation>
    <scope>NUCLEOTIDE SEQUENCE</scope>
    <source>
        <strain evidence="2">20211129_DDA</strain>
        <tissue evidence="2">Liver</tissue>
    </source>
</reference>
<evidence type="ECO:0000313" key="2">
    <source>
        <dbReference type="EMBL" id="KAJ1100012.1"/>
    </source>
</evidence>
<gene>
    <name evidence="2" type="ORF">NDU88_005102</name>
</gene>
<comment type="caution">
    <text evidence="2">The sequence shown here is derived from an EMBL/GenBank/DDBJ whole genome shotgun (WGS) entry which is preliminary data.</text>
</comment>